<comment type="caution">
    <text evidence="2">The sequence shown here is derived from an EMBL/GenBank/DDBJ whole genome shotgun (WGS) entry which is preliminary data.</text>
</comment>
<proteinExistence type="predicted"/>
<dbReference type="Proteomes" id="UP001431209">
    <property type="component" value="Unassembled WGS sequence"/>
</dbReference>
<dbReference type="PANTHER" id="PTHR10845:SF192">
    <property type="entry name" value="DOUBLE HIT, ISOFORM B"/>
    <property type="match status" value="1"/>
</dbReference>
<reference evidence="2 3" key="1">
    <citation type="submission" date="2024-03" db="EMBL/GenBank/DDBJ databases">
        <title>The Acrasis kona genome and developmental transcriptomes reveal deep origins of eukaryotic multicellular pathways.</title>
        <authorList>
            <person name="Sheikh S."/>
            <person name="Fu C.-J."/>
            <person name="Brown M.W."/>
            <person name="Baldauf S.L."/>
        </authorList>
    </citation>
    <scope>NUCLEOTIDE SEQUENCE [LARGE SCALE GENOMIC DNA]</scope>
    <source>
        <strain evidence="2 3">ATCC MYA-3509</strain>
    </source>
</reference>
<dbReference type="PRINTS" id="PR01301">
    <property type="entry name" value="RGSPROTEIN"/>
</dbReference>
<sequence>MDKTERLLSLYSFEFEVALDDPDLRSCFRQFLVKIRNEESFLFLMELEKFVTFVGTATRYRAAERIVKEYLEVGAEKEVNVSSRLREATLRRFKTCSDTNCDGTLFNELRTAIFMELREDCMAGFIASDIFKAHVKKELKKNNNYLSRIGTVKPERRLSLLELEELYNFNDKPEITDDDFERVLKRCSEQGGEWDIIKQAKRCCRSLSRSDIKGFKTLKHVVYVPFSREEVFYITQCSEQAAKVDLDIFKSKRTHYHFMDFDKYRAVVTHQEVMLPFPLNNRYQITTSAVRRLPNGNIIMVSKTASVDNIPYNPKHVKATSLNGHIYEELPGGHCRYTILSFFDWAGIIPAPIWNKLISIMKTDSLVDVIEQAGYDRMSRSVSGPLLEHPLYQSLMYNQQKTPYGQQDSE</sequence>
<protein>
    <submittedName>
        <fullName evidence="2">Regulator of G-protein signaling</fullName>
    </submittedName>
</protein>
<feature type="domain" description="RGS" evidence="1">
    <location>
        <begin position="14"/>
        <end position="135"/>
    </location>
</feature>
<organism evidence="2 3">
    <name type="scientific">Acrasis kona</name>
    <dbReference type="NCBI Taxonomy" id="1008807"/>
    <lineage>
        <taxon>Eukaryota</taxon>
        <taxon>Discoba</taxon>
        <taxon>Heterolobosea</taxon>
        <taxon>Tetramitia</taxon>
        <taxon>Eutetramitia</taxon>
        <taxon>Acrasidae</taxon>
        <taxon>Acrasis</taxon>
    </lineage>
</organism>
<dbReference type="SUPFAM" id="SSF48097">
    <property type="entry name" value="Regulator of G-protein signaling, RGS"/>
    <property type="match status" value="1"/>
</dbReference>
<keyword evidence="3" id="KW-1185">Reference proteome</keyword>
<dbReference type="InterPro" id="IPR016137">
    <property type="entry name" value="RGS"/>
</dbReference>
<dbReference type="CDD" id="cd07440">
    <property type="entry name" value="RGS"/>
    <property type="match status" value="1"/>
</dbReference>
<dbReference type="EMBL" id="JAOPGA020000946">
    <property type="protein sequence ID" value="KAL0483249.1"/>
    <property type="molecule type" value="Genomic_DNA"/>
</dbReference>
<dbReference type="PROSITE" id="PS50132">
    <property type="entry name" value="RGS"/>
    <property type="match status" value="1"/>
</dbReference>
<dbReference type="InterPro" id="IPR036305">
    <property type="entry name" value="RGS_sf"/>
</dbReference>
<dbReference type="SMART" id="SM00315">
    <property type="entry name" value="RGS"/>
    <property type="match status" value="1"/>
</dbReference>
<dbReference type="PANTHER" id="PTHR10845">
    <property type="entry name" value="REGULATOR OF G PROTEIN SIGNALING"/>
    <property type="match status" value="1"/>
</dbReference>
<dbReference type="InterPro" id="IPR044926">
    <property type="entry name" value="RGS_subdomain_2"/>
</dbReference>
<gene>
    <name evidence="2" type="ORF">AKO1_011558</name>
</gene>
<evidence type="ECO:0000259" key="1">
    <source>
        <dbReference type="PROSITE" id="PS50132"/>
    </source>
</evidence>
<dbReference type="Gene3D" id="1.10.167.10">
    <property type="entry name" value="Regulator of G-protein Signalling 4, domain 2"/>
    <property type="match status" value="1"/>
</dbReference>
<dbReference type="InterPro" id="IPR023393">
    <property type="entry name" value="START-like_dom_sf"/>
</dbReference>
<dbReference type="SUPFAM" id="SSF55961">
    <property type="entry name" value="Bet v1-like"/>
    <property type="match status" value="1"/>
</dbReference>
<name>A0AAW2Z1G6_9EUKA</name>
<dbReference type="Gene3D" id="3.30.530.20">
    <property type="match status" value="1"/>
</dbReference>
<evidence type="ECO:0000313" key="3">
    <source>
        <dbReference type="Proteomes" id="UP001431209"/>
    </source>
</evidence>
<dbReference type="Pfam" id="PF00615">
    <property type="entry name" value="RGS"/>
    <property type="match status" value="1"/>
</dbReference>
<dbReference type="AlphaFoldDB" id="A0AAW2Z1G6"/>
<evidence type="ECO:0000313" key="2">
    <source>
        <dbReference type="EMBL" id="KAL0483249.1"/>
    </source>
</evidence>
<accession>A0AAW2Z1G6</accession>